<accession>Q6TUN2</accession>
<organismHost>
    <name type="scientific">Erythrocebus patas</name>
    <name type="common">Red guenon</name>
    <name type="synonym">Cercopithecus patas</name>
    <dbReference type="NCBI Taxonomy" id="9538"/>
</organismHost>
<dbReference type="SUPFAM" id="SSF56112">
    <property type="entry name" value="Protein kinase-like (PK-like)"/>
    <property type="match status" value="1"/>
</dbReference>
<dbReference type="KEGG" id="vg:2943583"/>
<dbReference type="Proteomes" id="UP000008596">
    <property type="component" value="Segment"/>
</dbReference>
<dbReference type="RefSeq" id="NP_938393.1">
    <property type="nucleotide sequence ID" value="NC_005179.1"/>
</dbReference>
<proteinExistence type="predicted"/>
<dbReference type="PANTHER" id="PTHR11909">
    <property type="entry name" value="CASEIN KINASE-RELATED"/>
    <property type="match status" value="1"/>
</dbReference>
<reference evidence="2 3" key="1">
    <citation type="journal article" date="1995" name="J. Gen. Virol.">
        <title>Identification and characterization of the thymidine kinase gene of Yaba virus.</title>
        <authorList>
            <person name="Amano H."/>
            <person name="Ueda Y."/>
            <person name="Miyamura T."/>
        </authorList>
    </citation>
    <scope>NUCLEOTIDE SEQUENCE [LARGE SCALE GENOMIC DNA]</scope>
    <source>
        <strain evidence="3">VR587</strain>
    </source>
</reference>
<feature type="domain" description="Protein kinase" evidence="1">
    <location>
        <begin position="21"/>
        <end position="309"/>
    </location>
</feature>
<reference evidence="2 3" key="2">
    <citation type="journal article" date="2003" name="J. Virol.">
        <title>Complete genomic sequence and comparative analysis of the tumorigenic poxvirus Yaba monkey tumor virus.</title>
        <authorList>
            <person name="Brunetti C.R."/>
            <person name="Amano H."/>
            <person name="Ueda Y."/>
            <person name="Qin J."/>
            <person name="Miyamura T."/>
            <person name="Suzuki T."/>
            <person name="Li X."/>
            <person name="Barrett J.W."/>
            <person name="McFadden G."/>
        </authorList>
    </citation>
    <scope>NUCLEOTIDE SEQUENCE [LARGE SCALE GENOMIC DNA]</scope>
    <source>
        <strain evidence="3">VR587</strain>
    </source>
</reference>
<dbReference type="CDD" id="cd14015">
    <property type="entry name" value="STKc_VRK"/>
    <property type="match status" value="1"/>
</dbReference>
<dbReference type="InterPro" id="IPR011009">
    <property type="entry name" value="Kinase-like_dom_sf"/>
</dbReference>
<sequence length="309" mass="35650">MSKNQELKEGEILIDSTKTKWKLGQIVGKGGFGYIYFAVKDCDKYSDFTHVIKVEPKSNGPLFVEQVFYQRTGKKEIIDNWMLENNVSHLGIPKCYGFGFHKNGNNEYRFIIIDRLGCDLQRIIQANDNKLPKKTVLKIGAVVLVILKFIHDNGYTHSDIKASNIALNKDDKNKIYLIDYGLAFRFMVNGKHVDFKKDPKRMHNGTVEFTSIDAHCGAYPSRRGDLEILGYCMIKWMSGKLPWEDNLKNKEYVKSSKIKYMNNLKLLMNECFKDGSDFTELEKYMNIVKSLNYDSLPNYVELISVLDGF</sequence>
<name>Q6TUN2_YMTV5</name>
<dbReference type="PROSITE" id="PS50011">
    <property type="entry name" value="PROTEIN_KINASE_DOM"/>
    <property type="match status" value="1"/>
</dbReference>
<organismHost>
    <name type="scientific">Papio hamadryas</name>
    <name type="common">Hamadryas baboon</name>
    <dbReference type="NCBI Taxonomy" id="9557"/>
</organismHost>
<dbReference type="InterPro" id="IPR000719">
    <property type="entry name" value="Prot_kinase_dom"/>
</dbReference>
<evidence type="ECO:0000313" key="3">
    <source>
        <dbReference type="Proteomes" id="UP000008596"/>
    </source>
</evidence>
<reference evidence="2 3" key="3">
    <citation type="journal article" date="2003" name="Proc. Natl. Acad. Sci. U.S.A.">
        <title>A secreted high-affinity inhibitor of human TNF from Tanapox virus.</title>
        <authorList>
            <person name="Brunetti C.R."/>
            <person name="Paulose-Murphy M."/>
            <person name="Singh R."/>
            <person name="Qin J."/>
            <person name="Barrett J.W."/>
            <person name="Tardivel A."/>
            <person name="Schneider P."/>
            <person name="Essani K."/>
            <person name="McFadden G."/>
        </authorList>
    </citation>
    <scope>NUCLEOTIDE SEQUENCE [LARGE SCALE GENOMIC DNA]</scope>
    <source>
        <strain evidence="3">VR587</strain>
    </source>
</reference>
<dbReference type="Gene3D" id="1.10.510.10">
    <property type="entry name" value="Transferase(Phosphotransferase) domain 1"/>
    <property type="match status" value="1"/>
</dbReference>
<dbReference type="EMBL" id="AY386371">
    <property type="protein sequence ID" value="AAR07494.1"/>
    <property type="molecule type" value="Genomic_DNA"/>
</dbReference>
<organismHost>
    <name type="scientific">Macaca</name>
    <name type="common">macaques</name>
    <dbReference type="NCBI Taxonomy" id="9539"/>
</organismHost>
<organism evidence="2 3">
    <name type="scientific">Yaba monkey tumor virus (strain VR587)</name>
    <name type="common">YMTV</name>
    <dbReference type="NCBI Taxonomy" id="928314"/>
    <lineage>
        <taxon>Viruses</taxon>
        <taxon>Varidnaviria</taxon>
        <taxon>Bamfordvirae</taxon>
        <taxon>Nucleocytoviricota</taxon>
        <taxon>Pokkesviricetes</taxon>
        <taxon>Chitovirales</taxon>
        <taxon>Poxviridae</taxon>
        <taxon>Chordopoxvirinae</taxon>
        <taxon>Yatapoxvirus</taxon>
        <taxon>Yatapoxvirus yabapox</taxon>
        <taxon>Yaba monkey tumor virus</taxon>
    </lineage>
</organism>
<dbReference type="GeneID" id="2943583"/>
<dbReference type="GO" id="GO:0004672">
    <property type="term" value="F:protein kinase activity"/>
    <property type="evidence" value="ECO:0007669"/>
    <property type="project" value="InterPro"/>
</dbReference>
<dbReference type="Pfam" id="PF00069">
    <property type="entry name" value="Pkinase"/>
    <property type="match status" value="1"/>
</dbReference>
<keyword evidence="3" id="KW-1185">Reference proteome</keyword>
<evidence type="ECO:0000259" key="1">
    <source>
        <dbReference type="PROSITE" id="PS50011"/>
    </source>
</evidence>
<dbReference type="SMART" id="SM00220">
    <property type="entry name" value="S_TKc"/>
    <property type="match status" value="1"/>
</dbReference>
<protein>
    <submittedName>
        <fullName evidence="2">142R</fullName>
    </submittedName>
</protein>
<evidence type="ECO:0000313" key="2">
    <source>
        <dbReference type="EMBL" id="AAR07494.1"/>
    </source>
</evidence>
<dbReference type="GO" id="GO:0005524">
    <property type="term" value="F:ATP binding"/>
    <property type="evidence" value="ECO:0007669"/>
    <property type="project" value="InterPro"/>
</dbReference>
<organismHost>
    <name type="scientific">Homo sapiens</name>
    <name type="common">Human</name>
    <dbReference type="NCBI Taxonomy" id="9606"/>
</organismHost>
<dbReference type="InterPro" id="IPR050235">
    <property type="entry name" value="CK1_Ser-Thr_kinase"/>
</dbReference>